<dbReference type="Gene3D" id="3.40.30.10">
    <property type="entry name" value="Glutaredoxin"/>
    <property type="match status" value="1"/>
</dbReference>
<feature type="domain" description="GST C-terminal" evidence="2">
    <location>
        <begin position="151"/>
        <end position="279"/>
    </location>
</feature>
<dbReference type="PANTHER" id="PTHR42673">
    <property type="entry name" value="MALEYLACETOACETATE ISOMERASE"/>
    <property type="match status" value="1"/>
</dbReference>
<dbReference type="PROSITE" id="PS50405">
    <property type="entry name" value="GST_CTER"/>
    <property type="match status" value="1"/>
</dbReference>
<dbReference type="SUPFAM" id="SSF47616">
    <property type="entry name" value="GST C-terminal domain-like"/>
    <property type="match status" value="1"/>
</dbReference>
<dbReference type="InterPro" id="IPR010987">
    <property type="entry name" value="Glutathione-S-Trfase_C-like"/>
</dbReference>
<dbReference type="Pfam" id="PF13410">
    <property type="entry name" value="GST_C_2"/>
    <property type="match status" value="1"/>
</dbReference>
<organism evidence="4">
    <name type="scientific">Tetraselmis sp. GSL018</name>
    <dbReference type="NCBI Taxonomy" id="582737"/>
    <lineage>
        <taxon>Eukaryota</taxon>
        <taxon>Viridiplantae</taxon>
        <taxon>Chlorophyta</taxon>
        <taxon>core chlorophytes</taxon>
        <taxon>Chlorodendrophyceae</taxon>
        <taxon>Chlorodendrales</taxon>
        <taxon>Chlorodendraceae</taxon>
        <taxon>Tetraselmis</taxon>
    </lineage>
</organism>
<dbReference type="GO" id="GO:0006749">
    <property type="term" value="P:glutathione metabolic process"/>
    <property type="evidence" value="ECO:0007669"/>
    <property type="project" value="TreeGrafter"/>
</dbReference>
<dbReference type="Gene3D" id="1.20.1050.10">
    <property type="match status" value="1"/>
</dbReference>
<reference evidence="4" key="1">
    <citation type="submission" date="2014-05" db="EMBL/GenBank/DDBJ databases">
        <title>The transcriptome of the halophilic microalga Tetraselmis sp. GSL018 isolated from the Great Salt Lake, Utah.</title>
        <authorList>
            <person name="Jinkerson R.E."/>
            <person name="D'Adamo S."/>
            <person name="Posewitz M.C."/>
        </authorList>
    </citation>
    <scope>NUCLEOTIDE SEQUENCE</scope>
    <source>
        <strain evidence="4">GSL018</strain>
    </source>
</reference>
<protein>
    <submittedName>
        <fullName evidence="4">Maleylacetoacetate isomerase</fullName>
    </submittedName>
</protein>
<dbReference type="InterPro" id="IPR036282">
    <property type="entry name" value="Glutathione-S-Trfase_C_sf"/>
</dbReference>
<dbReference type="GO" id="GO:0016034">
    <property type="term" value="F:maleylacetoacetate isomerase activity"/>
    <property type="evidence" value="ECO:0007669"/>
    <property type="project" value="TreeGrafter"/>
</dbReference>
<evidence type="ECO:0000313" key="3">
    <source>
        <dbReference type="EMBL" id="JAC75402.1"/>
    </source>
</evidence>
<dbReference type="EMBL" id="GBEZ01006783">
    <property type="protein sequence ID" value="JAC78634.1"/>
    <property type="molecule type" value="Transcribed_RNA"/>
</dbReference>
<name>A0A061S6N1_9CHLO</name>
<keyword evidence="4" id="KW-0413">Isomerase</keyword>
<proteinExistence type="predicted"/>
<dbReference type="PROSITE" id="PS50404">
    <property type="entry name" value="GST_NTER"/>
    <property type="match status" value="1"/>
</dbReference>
<dbReference type="EMBL" id="GBEZ01010253">
    <property type="protein sequence ID" value="JAC75402.1"/>
    <property type="molecule type" value="Transcribed_RNA"/>
</dbReference>
<dbReference type="PANTHER" id="PTHR42673:SF4">
    <property type="entry name" value="MALEYLACETOACETATE ISOMERASE"/>
    <property type="match status" value="1"/>
</dbReference>
<evidence type="ECO:0000259" key="1">
    <source>
        <dbReference type="PROSITE" id="PS50404"/>
    </source>
</evidence>
<dbReference type="InterPro" id="IPR004045">
    <property type="entry name" value="Glutathione_S-Trfase_N"/>
</dbReference>
<gene>
    <name evidence="4" type="primary">MAIA</name>
    <name evidence="4" type="ORF">TSPGSL018_14672</name>
    <name evidence="3" type="ORF">TSPGSL018_23188</name>
</gene>
<dbReference type="InterPro" id="IPR036249">
    <property type="entry name" value="Thioredoxin-like_sf"/>
</dbReference>
<dbReference type="GO" id="GO:0006559">
    <property type="term" value="P:L-phenylalanine catabolic process"/>
    <property type="evidence" value="ECO:0007669"/>
    <property type="project" value="TreeGrafter"/>
</dbReference>
<evidence type="ECO:0000313" key="4">
    <source>
        <dbReference type="EMBL" id="JAC78634.1"/>
    </source>
</evidence>
<dbReference type="GO" id="GO:0004364">
    <property type="term" value="F:glutathione transferase activity"/>
    <property type="evidence" value="ECO:0007669"/>
    <property type="project" value="TreeGrafter"/>
</dbReference>
<sequence>MMAQSLSCLPVAPMNKIQRAPSSYVKGIRPSIPSRLYILDRGQHRVARSLFNLSVKASAQEPQVKAVATSSIVLHGFPSSSTSFMTRYALNVKGAEYVQEPIQVTLLQNGKPDPEGEKPYLKVDGEVLEKPGAIFNFVNEKIPGPALLPEDAAGRGRCRTLATLSATEVAPFGYYRAVRFLEDELAVNPEGIIKWRNYWLSHGFSEIEAILAKGGTGRFLHGDSVTMADIFIMPQVHYSQKPTGIGGPFPLADYPILEKCYKNCLEDPAFVKALPENCA</sequence>
<evidence type="ECO:0000259" key="2">
    <source>
        <dbReference type="PROSITE" id="PS50405"/>
    </source>
</evidence>
<feature type="domain" description="GST N-terminal" evidence="1">
    <location>
        <begin position="70"/>
        <end position="146"/>
    </location>
</feature>
<dbReference type="AlphaFoldDB" id="A0A061S6N1"/>
<accession>A0A061S6N1</accession>
<dbReference type="SUPFAM" id="SSF52833">
    <property type="entry name" value="Thioredoxin-like"/>
    <property type="match status" value="1"/>
</dbReference>